<evidence type="ECO:0000256" key="1">
    <source>
        <dbReference type="SAM" id="SignalP"/>
    </source>
</evidence>
<evidence type="ECO:0000313" key="3">
    <source>
        <dbReference type="Proteomes" id="UP000316598"/>
    </source>
</evidence>
<feature type="chain" id="PRO_5023072752" evidence="1">
    <location>
        <begin position="20"/>
        <end position="637"/>
    </location>
</feature>
<organism evidence="2 3">
    <name type="scientific">Rubripirellula amarantea</name>
    <dbReference type="NCBI Taxonomy" id="2527999"/>
    <lineage>
        <taxon>Bacteria</taxon>
        <taxon>Pseudomonadati</taxon>
        <taxon>Planctomycetota</taxon>
        <taxon>Planctomycetia</taxon>
        <taxon>Pirellulales</taxon>
        <taxon>Pirellulaceae</taxon>
        <taxon>Rubripirellula</taxon>
    </lineage>
</organism>
<dbReference type="EMBL" id="SJPI01000002">
    <property type="protein sequence ID" value="TWT50633.1"/>
    <property type="molecule type" value="Genomic_DNA"/>
</dbReference>
<sequence length="637" mass="70661" precursor="true">MTKTCIAVMLFLTTIPLMLCQGQSLGYSQNRIAMSFDGNSAPDNEYKWPTGDPDDWGALPASCAIIAKLGLQEQLVHCSYNNFIDAPPGPDAENQLKIGADGAIKYWGFKPEAFFDVTTQQREAIESLASEMAKSTQSDPLYFIHAGLSEFVYLVVDEVVRNGNVDSLSHVHLVSHSGFNENERRRPHHHTWSDVQELSGGRIQYAKIKDQNHKEDPNHLWHSGKDFSVWHWMRDHSQPDVRWMYSRLEAHSGNVADISDCGMLFYLLVGDDDGSPKKFEAFIGDGVALVGQTDQGNTNGKVATAPVSLNALKDFDEITVDGFAPAYRDPARKALAIDASKHQGVYAAATTRFPGDSGVYDVTLEALTELDGESTYRLVVDGNTVGTSQNPATEKDYQPHQHHFRSVELKKGSTIQIEFNSQSNGKVPEGDAFAFARGRWRHLSFEPTKTFSQSTVAGSPATKESAFNSPDQALIIIEAEDMERTTGWRLAKGEAASGGKYVVYEGNNSFARTTKHRIKATFKVEKAGSYSVKWSMRQPDDVPGDQANDAWLCFTDAKQLARQTQLTGFHKFVGRSKGSFGLNGQLDLEGDQPWMTVEFPKPGEYQLEIAGRSQGFQLDRVVLYQGIDFEDLSRTLQ</sequence>
<keyword evidence="1" id="KW-0732">Signal</keyword>
<dbReference type="RefSeq" id="WP_242632097.1">
    <property type="nucleotide sequence ID" value="NZ_SJPI01000002.1"/>
</dbReference>
<protein>
    <submittedName>
        <fullName evidence="2">Uncharacterized protein</fullName>
    </submittedName>
</protein>
<comment type="caution">
    <text evidence="2">The sequence shown here is derived from an EMBL/GenBank/DDBJ whole genome shotgun (WGS) entry which is preliminary data.</text>
</comment>
<evidence type="ECO:0000313" key="2">
    <source>
        <dbReference type="EMBL" id="TWT50633.1"/>
    </source>
</evidence>
<dbReference type="Gene3D" id="2.60.120.260">
    <property type="entry name" value="Galactose-binding domain-like"/>
    <property type="match status" value="1"/>
</dbReference>
<gene>
    <name evidence="2" type="ORF">Pla22_33760</name>
</gene>
<accession>A0A5C5WKY8</accession>
<feature type="signal peptide" evidence="1">
    <location>
        <begin position="1"/>
        <end position="19"/>
    </location>
</feature>
<name>A0A5C5WKY8_9BACT</name>
<proteinExistence type="predicted"/>
<reference evidence="2 3" key="1">
    <citation type="submission" date="2019-02" db="EMBL/GenBank/DDBJ databases">
        <title>Deep-cultivation of Planctomycetes and their phenomic and genomic characterization uncovers novel biology.</title>
        <authorList>
            <person name="Wiegand S."/>
            <person name="Jogler M."/>
            <person name="Boedeker C."/>
            <person name="Pinto D."/>
            <person name="Vollmers J."/>
            <person name="Rivas-Marin E."/>
            <person name="Kohn T."/>
            <person name="Peeters S.H."/>
            <person name="Heuer A."/>
            <person name="Rast P."/>
            <person name="Oberbeckmann S."/>
            <person name="Bunk B."/>
            <person name="Jeske O."/>
            <person name="Meyerdierks A."/>
            <person name="Storesund J.E."/>
            <person name="Kallscheuer N."/>
            <person name="Luecker S."/>
            <person name="Lage O.M."/>
            <person name="Pohl T."/>
            <person name="Merkel B.J."/>
            <person name="Hornburger P."/>
            <person name="Mueller R.-W."/>
            <person name="Bruemmer F."/>
            <person name="Labrenz M."/>
            <person name="Spormann A.M."/>
            <person name="Op Den Camp H."/>
            <person name="Overmann J."/>
            <person name="Amann R."/>
            <person name="Jetten M.S.M."/>
            <person name="Mascher T."/>
            <person name="Medema M.H."/>
            <person name="Devos D.P."/>
            <person name="Kaster A.-K."/>
            <person name="Ovreas L."/>
            <person name="Rohde M."/>
            <person name="Galperin M.Y."/>
            <person name="Jogler C."/>
        </authorList>
    </citation>
    <scope>NUCLEOTIDE SEQUENCE [LARGE SCALE GENOMIC DNA]</scope>
    <source>
        <strain evidence="2 3">Pla22</strain>
    </source>
</reference>
<keyword evidence="3" id="KW-1185">Reference proteome</keyword>
<dbReference type="AlphaFoldDB" id="A0A5C5WKY8"/>
<dbReference type="Proteomes" id="UP000316598">
    <property type="component" value="Unassembled WGS sequence"/>
</dbReference>